<gene>
    <name evidence="2" type="ORF">G7Y89_g5494</name>
</gene>
<proteinExistence type="predicted"/>
<name>A0A8H4RPI0_9HELO</name>
<accession>A0A8H4RPI0</accession>
<organism evidence="2 3">
    <name type="scientific">Cudoniella acicularis</name>
    <dbReference type="NCBI Taxonomy" id="354080"/>
    <lineage>
        <taxon>Eukaryota</taxon>
        <taxon>Fungi</taxon>
        <taxon>Dikarya</taxon>
        <taxon>Ascomycota</taxon>
        <taxon>Pezizomycotina</taxon>
        <taxon>Leotiomycetes</taxon>
        <taxon>Helotiales</taxon>
        <taxon>Tricladiaceae</taxon>
        <taxon>Cudoniella</taxon>
    </lineage>
</organism>
<reference evidence="2 3" key="1">
    <citation type="submission" date="2020-03" db="EMBL/GenBank/DDBJ databases">
        <title>Draft Genome Sequence of Cudoniella acicularis.</title>
        <authorList>
            <person name="Buettner E."/>
            <person name="Kellner H."/>
        </authorList>
    </citation>
    <scope>NUCLEOTIDE SEQUENCE [LARGE SCALE GENOMIC DNA]</scope>
    <source>
        <strain evidence="2 3">DSM 108380</strain>
    </source>
</reference>
<evidence type="ECO:0000256" key="1">
    <source>
        <dbReference type="SAM" id="MobiDB-lite"/>
    </source>
</evidence>
<feature type="region of interest" description="Disordered" evidence="1">
    <location>
        <begin position="692"/>
        <end position="724"/>
    </location>
</feature>
<feature type="region of interest" description="Disordered" evidence="1">
    <location>
        <begin position="775"/>
        <end position="819"/>
    </location>
</feature>
<feature type="compositionally biased region" description="Basic and acidic residues" evidence="1">
    <location>
        <begin position="704"/>
        <end position="717"/>
    </location>
</feature>
<dbReference type="EMBL" id="JAAMPI010000330">
    <property type="protein sequence ID" value="KAF4632631.1"/>
    <property type="molecule type" value="Genomic_DNA"/>
</dbReference>
<feature type="compositionally biased region" description="Polar residues" evidence="1">
    <location>
        <begin position="775"/>
        <end position="793"/>
    </location>
</feature>
<comment type="caution">
    <text evidence="2">The sequence shown here is derived from an EMBL/GenBank/DDBJ whole genome shotgun (WGS) entry which is preliminary data.</text>
</comment>
<feature type="compositionally biased region" description="Basic residues" evidence="1">
    <location>
        <begin position="873"/>
        <end position="885"/>
    </location>
</feature>
<evidence type="ECO:0000313" key="2">
    <source>
        <dbReference type="EMBL" id="KAF4632631.1"/>
    </source>
</evidence>
<sequence>MSIVLAPRLQNDSGAYTRDPGYVHVAEYLNTCRFVIFRPGTGYSLGYLGSGKSHAEVVAVALRSLPYGFAPLDVSPQPHFNASRISTIMASSVFLCKSMAWHIECQPPFPVKNAPSTVESFLRDVDSFRQSMLDTQRLLDKIPTTASVDLDRLEYQIGEFSDHINRWLDLADAYDPESKLGSRAFFSRMRVAVNKNGFSEFHNQIARYQQELGISLAILGQSLSLQGLNQLDAITADLKAFQERQSTRDIEIQRTLQSHSESHATSYFISQTVSKQSGELTSYMDNSVTSPLAEQLNRVESSTRMSIAYSRHSSDKVKALSDAVSSLGSQVEQLQEIVRKSLSYRHEPEEINVEGQFEFSCGAILGIEDAFIENRCIYCEQNFSSLSDWEYRGMHLVEDHSFGDCDFSAGSIEWTKFRAHIIFEHGASSRCEERNLIRPKRRQRVHNNFQATTGDSELCEDCRLGNHASEGAVLDAEREAAIVQILEDITGSHEPEGIEHPVEESELSLLWHTHWKATCLVERVIISERNPMSMRNLIMMNSRINSKNWLDDRNGRLKKYLEFADRFGAFQLPSMSSLREQPYYDWMNPAVILYYLEQHFESKVPREQLQWNSLFDDDLELWNEMVGKANYANHGSARVNYWLLQTLIESETAKVIIARYIGITITQDTDGFQWLLENFTFWTVDNEPAPKMGGARSETGGAIDSRDNLASDHENRAGSKRHSFDLVSGDGTTYDSPFSKNSNLPRIIPSTRTAASSVSSQSIHTIENCFKITSTSGRESPTKQMWHSRNRSTGEIGIQAVKNTGPKGEKPKRNSTSSLPIKSLFELRIMRSRDSLLRKSPGIIHQSKTARPDSPYSPTFAKKANKSREHVPHHQRVHSRSRRASFTKPNPTPEPQQDNSKRTSVETQNSAQKGKESEPITASSSHQAIMIRPSEESKVDSDPVRLKMTIKPAAEEWREKWREQRDKLIPEALFLGDVNDRDARKVLGFLISTSQKMLEILDASEKSKDAV</sequence>
<feature type="compositionally biased region" description="Basic and acidic residues" evidence="1">
    <location>
        <begin position="933"/>
        <end position="943"/>
    </location>
</feature>
<evidence type="ECO:0000313" key="3">
    <source>
        <dbReference type="Proteomes" id="UP000566819"/>
    </source>
</evidence>
<dbReference type="Proteomes" id="UP000566819">
    <property type="component" value="Unassembled WGS sequence"/>
</dbReference>
<feature type="region of interest" description="Disordered" evidence="1">
    <location>
        <begin position="838"/>
        <end position="943"/>
    </location>
</feature>
<dbReference type="OrthoDB" id="5344057at2759"/>
<keyword evidence="3" id="KW-1185">Reference proteome</keyword>
<protein>
    <recommendedName>
        <fullName evidence="4">C2H2-type domain-containing protein</fullName>
    </recommendedName>
</protein>
<evidence type="ECO:0008006" key="4">
    <source>
        <dbReference type="Google" id="ProtNLM"/>
    </source>
</evidence>
<dbReference type="AlphaFoldDB" id="A0A8H4RPI0"/>